<feature type="transmembrane region" description="Helical" evidence="1">
    <location>
        <begin position="26"/>
        <end position="47"/>
    </location>
</feature>
<dbReference type="Proteomes" id="UP000662814">
    <property type="component" value="Chromosome"/>
</dbReference>
<keyword evidence="1" id="KW-1133">Transmembrane helix</keyword>
<keyword evidence="1" id="KW-0812">Transmembrane</keyword>
<accession>A0ABX6YFZ1</accession>
<evidence type="ECO:0000313" key="3">
    <source>
        <dbReference type="Proteomes" id="UP000662814"/>
    </source>
</evidence>
<organism evidence="2 3">
    <name type="scientific">Paramicrobacterium chengjingii</name>
    <dbReference type="NCBI Taxonomy" id="2769067"/>
    <lineage>
        <taxon>Bacteria</taxon>
        <taxon>Bacillati</taxon>
        <taxon>Actinomycetota</taxon>
        <taxon>Actinomycetes</taxon>
        <taxon>Micrococcales</taxon>
        <taxon>Microbacteriaceae</taxon>
        <taxon>Paramicrobacterium</taxon>
    </lineage>
</organism>
<sequence length="208" mass="20642">MGRHSATSVASASEPRRRPASWFTKLRAVLAGALVLGVGAAVTVAAWNDSEFAQGTFSASTFGIVGATNGVDFSEHPDAASAAALTFTAPFDAMSPGSTAYAAYSVQTTADSTVGGTVALSAASGNSTGLGQWLTYSVRTIAGADCNATTFAGGDSVATDGTAARTLSSGGSDQVNYCFAITLPVGTPNEAQGTSVDASWTVTATSSS</sequence>
<evidence type="ECO:0000256" key="1">
    <source>
        <dbReference type="SAM" id="Phobius"/>
    </source>
</evidence>
<evidence type="ECO:0000313" key="2">
    <source>
        <dbReference type="EMBL" id="QPZ37510.1"/>
    </source>
</evidence>
<evidence type="ECO:0008006" key="4">
    <source>
        <dbReference type="Google" id="ProtNLM"/>
    </source>
</evidence>
<dbReference type="NCBIfam" id="TIGR04088">
    <property type="entry name" value="cognate_SipW"/>
    <property type="match status" value="1"/>
</dbReference>
<keyword evidence="1" id="KW-0472">Membrane</keyword>
<proteinExistence type="predicted"/>
<protein>
    <recommendedName>
        <fullName evidence="4">SipW-cognate class signal peptide</fullName>
    </recommendedName>
</protein>
<name>A0ABX6YFZ1_9MICO</name>
<dbReference type="RefSeq" id="WP_166990568.1">
    <property type="nucleotide sequence ID" value="NZ_CP061169.1"/>
</dbReference>
<dbReference type="InterPro" id="IPR023833">
    <property type="entry name" value="Signal_pept_SipW-depend-type"/>
</dbReference>
<dbReference type="EMBL" id="CP061169">
    <property type="protein sequence ID" value="QPZ37510.1"/>
    <property type="molecule type" value="Genomic_DNA"/>
</dbReference>
<reference evidence="2 3" key="1">
    <citation type="submission" date="2020-12" db="EMBL/GenBank/DDBJ databases">
        <title>Microbacterium sp. HY060.</title>
        <authorList>
            <person name="Zhou J."/>
        </authorList>
    </citation>
    <scope>NUCLEOTIDE SEQUENCE [LARGE SCALE GENOMIC DNA]</scope>
    <source>
        <strain evidence="2 3">HY60</strain>
    </source>
</reference>
<gene>
    <name evidence="2" type="ORF">HCR76_11775</name>
</gene>
<keyword evidence="3" id="KW-1185">Reference proteome</keyword>